<reference evidence="1 2" key="1">
    <citation type="submission" date="2018-06" db="EMBL/GenBank/DDBJ databases">
        <title>Genomic Encyclopedia of Type Strains, Phase III (KMG-III): the genomes of soil and plant-associated and newly described type strains.</title>
        <authorList>
            <person name="Whitman W."/>
        </authorList>
    </citation>
    <scope>NUCLEOTIDE SEQUENCE [LARGE SCALE GENOMIC DNA]</scope>
    <source>
        <strain evidence="1 2">CECT 7945</strain>
    </source>
</reference>
<sequence>MKNDITTTLGFFNTYFDLLKFFNTTTETFEYLNNEVEFITGKKPFKDFNEFKSKTMLK</sequence>
<accession>A0A2V4XN58</accession>
<dbReference type="OrthoDB" id="1453489at2"/>
<dbReference type="AlphaFoldDB" id="A0A2V4XN58"/>
<evidence type="ECO:0000313" key="1">
    <source>
        <dbReference type="EMBL" id="PYE83499.1"/>
    </source>
</evidence>
<comment type="caution">
    <text evidence="1">The sequence shown here is derived from an EMBL/GenBank/DDBJ whole genome shotgun (WGS) entry which is preliminary data.</text>
</comment>
<gene>
    <name evidence="1" type="ORF">DFQ11_101935</name>
</gene>
<dbReference type="RefSeq" id="WP_158524980.1">
    <property type="nucleotide sequence ID" value="NZ_BMWQ01000001.1"/>
</dbReference>
<dbReference type="Proteomes" id="UP000248054">
    <property type="component" value="Unassembled WGS sequence"/>
</dbReference>
<dbReference type="EMBL" id="QJTD01000001">
    <property type="protein sequence ID" value="PYE83499.1"/>
    <property type="molecule type" value="Genomic_DNA"/>
</dbReference>
<evidence type="ECO:0000313" key="2">
    <source>
        <dbReference type="Proteomes" id="UP000248054"/>
    </source>
</evidence>
<proteinExistence type="predicted"/>
<name>A0A2V4XN58_9FLAO</name>
<organism evidence="1 2">
    <name type="scientific">Winogradskyella epiphytica</name>
    <dbReference type="NCBI Taxonomy" id="262005"/>
    <lineage>
        <taxon>Bacteria</taxon>
        <taxon>Pseudomonadati</taxon>
        <taxon>Bacteroidota</taxon>
        <taxon>Flavobacteriia</taxon>
        <taxon>Flavobacteriales</taxon>
        <taxon>Flavobacteriaceae</taxon>
        <taxon>Winogradskyella</taxon>
    </lineage>
</organism>
<keyword evidence="2" id="KW-1185">Reference proteome</keyword>
<protein>
    <submittedName>
        <fullName evidence="1">Uncharacterized protein</fullName>
    </submittedName>
</protein>